<proteinExistence type="predicted"/>
<dbReference type="CDD" id="cd00093">
    <property type="entry name" value="HTH_XRE"/>
    <property type="match status" value="1"/>
</dbReference>
<name>A0AAW6LSD2_RHOSG</name>
<accession>A0AAW6LSD2</accession>
<dbReference type="Pfam" id="PF01381">
    <property type="entry name" value="HTH_3"/>
    <property type="match status" value="1"/>
</dbReference>
<evidence type="ECO:0000313" key="3">
    <source>
        <dbReference type="Proteomes" id="UP001217325"/>
    </source>
</evidence>
<feature type="domain" description="HTH cro/C1-type" evidence="1">
    <location>
        <begin position="55"/>
        <end position="93"/>
    </location>
</feature>
<dbReference type="InterPro" id="IPR001387">
    <property type="entry name" value="Cro/C1-type_HTH"/>
</dbReference>
<gene>
    <name evidence="2" type="ORF">PXH69_24625</name>
</gene>
<dbReference type="EMBL" id="JARDXE010000017">
    <property type="protein sequence ID" value="MDE8648157.1"/>
    <property type="molecule type" value="Genomic_DNA"/>
</dbReference>
<reference evidence="2" key="1">
    <citation type="submission" date="2023-02" db="EMBL/GenBank/DDBJ databases">
        <title>A novel hydrolase synthesized by Rhodococcus erythropolis HQ is responsible for the detoxification of Zearalenone.</title>
        <authorList>
            <person name="Hu J."/>
            <person name="Xu J."/>
        </authorList>
    </citation>
    <scope>NUCLEOTIDE SEQUENCE</scope>
    <source>
        <strain evidence="2">HQ</strain>
    </source>
</reference>
<dbReference type="GO" id="GO:0003677">
    <property type="term" value="F:DNA binding"/>
    <property type="evidence" value="ECO:0007669"/>
    <property type="project" value="InterPro"/>
</dbReference>
<evidence type="ECO:0000259" key="1">
    <source>
        <dbReference type="Pfam" id="PF01381"/>
    </source>
</evidence>
<dbReference type="RefSeq" id="WP_275232395.1">
    <property type="nucleotide sequence ID" value="NZ_JARDXE010000017.1"/>
</dbReference>
<comment type="caution">
    <text evidence="2">The sequence shown here is derived from an EMBL/GenBank/DDBJ whole genome shotgun (WGS) entry which is preliminary data.</text>
</comment>
<dbReference type="Proteomes" id="UP001217325">
    <property type="component" value="Unassembled WGS sequence"/>
</dbReference>
<sequence>MNICITAGCGKKQRGVGLCAPHYYQMRAETKKRGGATTDLIDVTEAREHIKQLHEHGLSYEQIATMSGVRRSTISRITQGAQRRISERHAISIRRIKPGTIPSNPSALVTALGAQRRIQAMHALGWPMHMIVRDLGFGQVTIGGIAHGRQSHVTAERHRLIADWYRKVHMTPGPSDRARRLAQKYGWSVPLQWNDGEIDNPKARPSNYSWARYQGTDRVVAA</sequence>
<organism evidence="2 3">
    <name type="scientific">Rhodococcus qingshengii</name>
    <dbReference type="NCBI Taxonomy" id="334542"/>
    <lineage>
        <taxon>Bacteria</taxon>
        <taxon>Bacillati</taxon>
        <taxon>Actinomycetota</taxon>
        <taxon>Actinomycetes</taxon>
        <taxon>Mycobacteriales</taxon>
        <taxon>Nocardiaceae</taxon>
        <taxon>Rhodococcus</taxon>
        <taxon>Rhodococcus erythropolis group</taxon>
    </lineage>
</organism>
<dbReference type="AlphaFoldDB" id="A0AAW6LSD2"/>
<evidence type="ECO:0000313" key="2">
    <source>
        <dbReference type="EMBL" id="MDE8648157.1"/>
    </source>
</evidence>
<protein>
    <submittedName>
        <fullName evidence="2">Helix-turn-helix transcriptional regulator</fullName>
    </submittedName>
</protein>
<dbReference type="SUPFAM" id="SSF47413">
    <property type="entry name" value="lambda repressor-like DNA-binding domains"/>
    <property type="match status" value="1"/>
</dbReference>
<dbReference type="InterPro" id="IPR010982">
    <property type="entry name" value="Lambda_DNA-bd_dom_sf"/>
</dbReference>